<organism evidence="3 4">
    <name type="scientific">Phytophthora nicotianae P1976</name>
    <dbReference type="NCBI Taxonomy" id="1317066"/>
    <lineage>
        <taxon>Eukaryota</taxon>
        <taxon>Sar</taxon>
        <taxon>Stramenopiles</taxon>
        <taxon>Oomycota</taxon>
        <taxon>Peronosporomycetes</taxon>
        <taxon>Peronosporales</taxon>
        <taxon>Peronosporaceae</taxon>
        <taxon>Phytophthora</taxon>
    </lineage>
</organism>
<feature type="chain" id="PRO_5001752859" description="RxLR effector protein" evidence="2">
    <location>
        <begin position="22"/>
        <end position="111"/>
    </location>
</feature>
<dbReference type="Proteomes" id="UP000028582">
    <property type="component" value="Unassembled WGS sequence"/>
</dbReference>
<keyword evidence="2" id="KW-0732">Signal</keyword>
<gene>
    <name evidence="3" type="ORF">F444_18464</name>
</gene>
<comment type="caution">
    <text evidence="3">The sequence shown here is derived from an EMBL/GenBank/DDBJ whole genome shotgun (WGS) entry which is preliminary data.</text>
</comment>
<protein>
    <recommendedName>
        <fullName evidence="5">RxLR effector protein</fullName>
    </recommendedName>
</protein>
<feature type="region of interest" description="Disordered" evidence="1">
    <location>
        <begin position="23"/>
        <end position="49"/>
    </location>
</feature>
<evidence type="ECO:0000313" key="3">
    <source>
        <dbReference type="EMBL" id="ETO63921.1"/>
    </source>
</evidence>
<dbReference type="EMBL" id="ANJA01003366">
    <property type="protein sequence ID" value="ETO63921.1"/>
    <property type="molecule type" value="Genomic_DNA"/>
</dbReference>
<feature type="signal peptide" evidence="2">
    <location>
        <begin position="1"/>
        <end position="21"/>
    </location>
</feature>
<evidence type="ECO:0000313" key="4">
    <source>
        <dbReference type="Proteomes" id="UP000028582"/>
    </source>
</evidence>
<evidence type="ECO:0008006" key="5">
    <source>
        <dbReference type="Google" id="ProtNLM"/>
    </source>
</evidence>
<name>A0A080ZBB0_PHYNI</name>
<reference evidence="3 4" key="1">
    <citation type="submission" date="2013-11" db="EMBL/GenBank/DDBJ databases">
        <title>The Genome Sequence of Phytophthora parasitica P1976.</title>
        <authorList>
            <consortium name="The Broad Institute Genomics Platform"/>
            <person name="Russ C."/>
            <person name="Tyler B."/>
            <person name="Panabieres F."/>
            <person name="Shan W."/>
            <person name="Tripathy S."/>
            <person name="Grunwald N."/>
            <person name="Machado M."/>
            <person name="Johnson C.S."/>
            <person name="Walker B."/>
            <person name="Young S."/>
            <person name="Zeng Q."/>
            <person name="Gargeya S."/>
            <person name="Fitzgerald M."/>
            <person name="Haas B."/>
            <person name="Abouelleil A."/>
            <person name="Allen A.W."/>
            <person name="Alvarado L."/>
            <person name="Arachchi H.M."/>
            <person name="Berlin A.M."/>
            <person name="Chapman S.B."/>
            <person name="Gainer-Dewar J."/>
            <person name="Goldberg J."/>
            <person name="Griggs A."/>
            <person name="Gujja S."/>
            <person name="Hansen M."/>
            <person name="Howarth C."/>
            <person name="Imamovic A."/>
            <person name="Ireland A."/>
            <person name="Larimer J."/>
            <person name="McCowan C."/>
            <person name="Murphy C."/>
            <person name="Pearson M."/>
            <person name="Poon T.W."/>
            <person name="Priest M."/>
            <person name="Roberts A."/>
            <person name="Saif S."/>
            <person name="Shea T."/>
            <person name="Sisk P."/>
            <person name="Sykes S."/>
            <person name="Wortman J."/>
            <person name="Nusbaum C."/>
            <person name="Birren B."/>
        </authorList>
    </citation>
    <scope>NUCLEOTIDE SEQUENCE [LARGE SCALE GENOMIC DNA]</scope>
    <source>
        <strain evidence="3 4">P1976</strain>
    </source>
</reference>
<evidence type="ECO:0000256" key="2">
    <source>
        <dbReference type="SAM" id="SignalP"/>
    </source>
</evidence>
<proteinExistence type="predicted"/>
<evidence type="ECO:0000256" key="1">
    <source>
        <dbReference type="SAM" id="MobiDB-lite"/>
    </source>
</evidence>
<accession>A0A080ZBB0</accession>
<dbReference type="AlphaFoldDB" id="A0A080ZBB0"/>
<sequence length="111" mass="12528">MHSFLLIMVLTLAVMLATSRADPPNTPHFDAPTKNGKHATTSQIRSQPPEFNVNEMRSLRGEDNDMVIEEFNTHEEDRVLQLSFSMYLKAILYGITVRISPPNSMEMGVAH</sequence>